<dbReference type="EMBL" id="ONZQ02000014">
    <property type="protein sequence ID" value="SPO05911.1"/>
    <property type="molecule type" value="Genomic_DNA"/>
</dbReference>
<dbReference type="Proteomes" id="UP001187682">
    <property type="component" value="Unassembled WGS sequence"/>
</dbReference>
<dbReference type="Gene3D" id="2.130.10.10">
    <property type="entry name" value="YVTN repeat-like/Quinoprotein amine dehydrogenase"/>
    <property type="match status" value="1"/>
</dbReference>
<gene>
    <name evidence="3" type="ORF">DNG_08600</name>
</gene>
<feature type="chain" id="PRO_5041983408" description="6-phosphogluconolactonase" evidence="2">
    <location>
        <begin position="18"/>
        <end position="397"/>
    </location>
</feature>
<evidence type="ECO:0000256" key="1">
    <source>
        <dbReference type="ARBA" id="ARBA00005564"/>
    </source>
</evidence>
<comment type="similarity">
    <text evidence="1">Belongs to the cycloisomerase 2 family.</text>
</comment>
<dbReference type="Pfam" id="PF10282">
    <property type="entry name" value="Lactonase"/>
    <property type="match status" value="1"/>
</dbReference>
<dbReference type="PANTHER" id="PTHR30344:SF1">
    <property type="entry name" value="6-PHOSPHOGLUCONOLACTONASE"/>
    <property type="match status" value="1"/>
</dbReference>
<name>A0AAE8SYI3_9PEZI</name>
<dbReference type="InterPro" id="IPR019405">
    <property type="entry name" value="Lactonase_7-beta_prop"/>
</dbReference>
<dbReference type="AlphaFoldDB" id="A0AAE8SYI3"/>
<evidence type="ECO:0008006" key="5">
    <source>
        <dbReference type="Google" id="ProtNLM"/>
    </source>
</evidence>
<accession>A0AAE8SYI3</accession>
<dbReference type="InterPro" id="IPR015943">
    <property type="entry name" value="WD40/YVTN_repeat-like_dom_sf"/>
</dbReference>
<evidence type="ECO:0000313" key="3">
    <source>
        <dbReference type="EMBL" id="SPO05911.1"/>
    </source>
</evidence>
<reference evidence="3" key="1">
    <citation type="submission" date="2018-03" db="EMBL/GenBank/DDBJ databases">
        <authorList>
            <person name="Guldener U."/>
        </authorList>
    </citation>
    <scope>NUCLEOTIDE SEQUENCE</scope>
</reference>
<protein>
    <recommendedName>
        <fullName evidence="5">6-phosphogluconolactonase</fullName>
    </recommendedName>
</protein>
<evidence type="ECO:0000256" key="2">
    <source>
        <dbReference type="SAM" id="SignalP"/>
    </source>
</evidence>
<organism evidence="3 4">
    <name type="scientific">Cephalotrichum gorgonifer</name>
    <dbReference type="NCBI Taxonomy" id="2041049"/>
    <lineage>
        <taxon>Eukaryota</taxon>
        <taxon>Fungi</taxon>
        <taxon>Dikarya</taxon>
        <taxon>Ascomycota</taxon>
        <taxon>Pezizomycotina</taxon>
        <taxon>Sordariomycetes</taxon>
        <taxon>Hypocreomycetidae</taxon>
        <taxon>Microascales</taxon>
        <taxon>Microascaceae</taxon>
        <taxon>Cephalotrichum</taxon>
    </lineage>
</organism>
<dbReference type="InterPro" id="IPR011048">
    <property type="entry name" value="Haem_d1_sf"/>
</dbReference>
<dbReference type="SUPFAM" id="SSF51004">
    <property type="entry name" value="C-terminal (heme d1) domain of cytochrome cd1-nitrite reductase"/>
    <property type="match status" value="1"/>
</dbReference>
<dbReference type="GO" id="GO:0017057">
    <property type="term" value="F:6-phosphogluconolactonase activity"/>
    <property type="evidence" value="ECO:0007669"/>
    <property type="project" value="TreeGrafter"/>
</dbReference>
<feature type="signal peptide" evidence="2">
    <location>
        <begin position="1"/>
        <end position="17"/>
    </location>
</feature>
<evidence type="ECO:0000313" key="4">
    <source>
        <dbReference type="Proteomes" id="UP001187682"/>
    </source>
</evidence>
<dbReference type="PANTHER" id="PTHR30344">
    <property type="entry name" value="6-PHOSPHOGLUCONOLACTONASE-RELATED"/>
    <property type="match status" value="1"/>
</dbReference>
<dbReference type="InterPro" id="IPR050282">
    <property type="entry name" value="Cycloisomerase_2"/>
</dbReference>
<keyword evidence="2" id="KW-0732">Signal</keyword>
<sequence length="397" mass="41013">MLSKASLALSLPALASATFLYAGAYSGLVTTLNLDIPSGSYGDDGPASLVAVSTADGCKGSPAWLELDAEDRVLYCSDEGLTKATGSISSFRTGGEDGALGLLNKLDTAQGPVSSIRYGKGGLAVAHYATSKVTFYDVSDPSALTPIDEFNFTLSEPGPVPDRQDAPHPHQAVVDPTGAFVVVSDLGSDLIRLFAIGDDGLSVSELEPFAVTPGAGPRHVAFLETKGGDTIMYVVTELANTVIGYSVKYADGSIEFEELFSVGTHGEGVEVPKGAAASEITLSPDNKFLIVASRLESSFTIPNPVPSEGAEAEVPSDSITTFSVGADGALEFHQTAPSGGRNPRHFSINRSGDLVAVALQDDGTVVVYSRDVKTGELGDVVAAAALDGLVTCVIFDE</sequence>
<comment type="caution">
    <text evidence="3">The sequence shown here is derived from an EMBL/GenBank/DDBJ whole genome shotgun (WGS) entry which is preliminary data.</text>
</comment>
<proteinExistence type="inferred from homology"/>
<keyword evidence="4" id="KW-1185">Reference proteome</keyword>